<dbReference type="Gene3D" id="2.120.10.80">
    <property type="entry name" value="Kelch-type beta propeller"/>
    <property type="match status" value="1"/>
</dbReference>
<evidence type="ECO:0000313" key="2">
    <source>
        <dbReference type="Proteomes" id="UP000266272"/>
    </source>
</evidence>
<reference evidence="1 2" key="1">
    <citation type="journal article" date="2018" name="PLoS Pathog.">
        <title>Evolution of structural diversity of trichothecenes, a family of toxins produced by plant pathogenic and entomopathogenic fungi.</title>
        <authorList>
            <person name="Proctor R.H."/>
            <person name="McCormick S.P."/>
            <person name="Kim H.S."/>
            <person name="Cardoza R.E."/>
            <person name="Stanley A.M."/>
            <person name="Lindo L."/>
            <person name="Kelly A."/>
            <person name="Brown D.W."/>
            <person name="Lee T."/>
            <person name="Vaughan M.M."/>
            <person name="Alexander N.J."/>
            <person name="Busman M."/>
            <person name="Gutierrez S."/>
        </authorList>
    </citation>
    <scope>NUCLEOTIDE SEQUENCE [LARGE SCALE GENOMIC DNA]</scope>
    <source>
        <strain evidence="1 2">IBT 40837</strain>
    </source>
</reference>
<keyword evidence="2" id="KW-1185">Reference proteome</keyword>
<accession>A0A395ND60</accession>
<dbReference type="InterPro" id="IPR015915">
    <property type="entry name" value="Kelch-typ_b-propeller"/>
</dbReference>
<dbReference type="InterPro" id="IPR006652">
    <property type="entry name" value="Kelch_1"/>
</dbReference>
<organism evidence="1 2">
    <name type="scientific">Trichoderma arundinaceum</name>
    <dbReference type="NCBI Taxonomy" id="490622"/>
    <lineage>
        <taxon>Eukaryota</taxon>
        <taxon>Fungi</taxon>
        <taxon>Dikarya</taxon>
        <taxon>Ascomycota</taxon>
        <taxon>Pezizomycotina</taxon>
        <taxon>Sordariomycetes</taxon>
        <taxon>Hypocreomycetidae</taxon>
        <taxon>Hypocreales</taxon>
        <taxon>Hypocreaceae</taxon>
        <taxon>Trichoderma</taxon>
    </lineage>
</organism>
<dbReference type="Pfam" id="PF24681">
    <property type="entry name" value="Kelch_KLHDC2_KLHL20_DRC7"/>
    <property type="match status" value="1"/>
</dbReference>
<name>A0A395ND60_TRIAR</name>
<dbReference type="PANTHER" id="PTHR45632:SF24">
    <property type="entry name" value="GALACTOSE OXIDASE"/>
    <property type="match status" value="1"/>
</dbReference>
<dbReference type="AlphaFoldDB" id="A0A395ND60"/>
<dbReference type="Proteomes" id="UP000266272">
    <property type="component" value="Unassembled WGS sequence"/>
</dbReference>
<dbReference type="EMBL" id="PXOA01000580">
    <property type="protein sequence ID" value="RFU74038.1"/>
    <property type="molecule type" value="Genomic_DNA"/>
</dbReference>
<sequence length="253" mass="26607">MMNHPNAAAVGGKMYVLGGLTPASDGAWRAVPDSWVYDPEKDSWEHLEPMPTGEERGSAAIGVHSSTIFLAGGMRTLMPGVGGEHDTLDVVSAYDSALRSWLSLPPLAQHLPARRDHAGSAVVGSTLYVLGGRDRGQVNVRDTVFALDLTQPSSGWSLSRGRMPTPRGGIAAAAVGPLVYTFGGEGNPAAGSGGVFNETEVYDTRTEMWQRLGPMKVPRHGTSAVGIGREVYIPGGGVTLGASGLRTFDKFHP</sequence>
<protein>
    <submittedName>
        <fullName evidence="1">Kelch domain-containing 8a</fullName>
    </submittedName>
</protein>
<dbReference type="PANTHER" id="PTHR45632">
    <property type="entry name" value="LD33804P"/>
    <property type="match status" value="1"/>
</dbReference>
<proteinExistence type="predicted"/>
<evidence type="ECO:0000313" key="1">
    <source>
        <dbReference type="EMBL" id="RFU74038.1"/>
    </source>
</evidence>
<dbReference type="OrthoDB" id="45365at2759"/>
<dbReference type="SMART" id="SM00612">
    <property type="entry name" value="Kelch"/>
    <property type="match status" value="3"/>
</dbReference>
<gene>
    <name evidence="1" type="ORF">TARUN_8217</name>
</gene>
<dbReference type="STRING" id="490622.A0A395ND60"/>
<comment type="caution">
    <text evidence="1">The sequence shown here is derived from an EMBL/GenBank/DDBJ whole genome shotgun (WGS) entry which is preliminary data.</text>
</comment>
<dbReference type="SUPFAM" id="SSF117281">
    <property type="entry name" value="Kelch motif"/>
    <property type="match status" value="1"/>
</dbReference>